<dbReference type="EMBL" id="JANJYI010000007">
    <property type="protein sequence ID" value="KAK2641791.1"/>
    <property type="molecule type" value="Genomic_DNA"/>
</dbReference>
<dbReference type="AlphaFoldDB" id="A0AAD9WSR7"/>
<name>A0AAD9WSR7_9ROSI</name>
<dbReference type="PANTHER" id="PTHR47718:SF2">
    <property type="entry name" value="PROTEIN FAR1-RELATED SEQUENCE 5-LIKE"/>
    <property type="match status" value="1"/>
</dbReference>
<keyword evidence="3" id="KW-1185">Reference proteome</keyword>
<gene>
    <name evidence="2" type="ORF">Ddye_023554</name>
</gene>
<dbReference type="InterPro" id="IPR018289">
    <property type="entry name" value="MULE_transposase_dom"/>
</dbReference>
<evidence type="ECO:0000313" key="3">
    <source>
        <dbReference type="Proteomes" id="UP001280121"/>
    </source>
</evidence>
<dbReference type="PANTHER" id="PTHR47718">
    <property type="entry name" value="OS01G0519700 PROTEIN"/>
    <property type="match status" value="1"/>
</dbReference>
<reference evidence="2" key="1">
    <citation type="journal article" date="2023" name="Plant J.">
        <title>Genome sequences and population genomics provide insights into the demographic history, inbreeding, and mutation load of two 'living fossil' tree species of Dipteronia.</title>
        <authorList>
            <person name="Feng Y."/>
            <person name="Comes H.P."/>
            <person name="Chen J."/>
            <person name="Zhu S."/>
            <person name="Lu R."/>
            <person name="Zhang X."/>
            <person name="Li P."/>
            <person name="Qiu J."/>
            <person name="Olsen K.M."/>
            <person name="Qiu Y."/>
        </authorList>
    </citation>
    <scope>NUCLEOTIDE SEQUENCE</scope>
    <source>
        <strain evidence="2">KIB01</strain>
    </source>
</reference>
<proteinExistence type="predicted"/>
<sequence>MKCTKYGEMNNYTFFLTQQQRSNIYLPQSPAMMSPGQFCSNPVGGFLIRNRNGEDWKTKKKMQNCLWSLVKKMQTCGIVQVGGRESHGYTKLDQKNYLRSKRQNKLANGEAGCLLKYFSDKTLKNPSFFYVVQLDSEEQITNIFWIDTRMIMDYGHFGAIVSFDTTYKTNKENRPFGVFLGFNHHRETVVFRVALMYDETVDSYIWLFETFL</sequence>
<comment type="caution">
    <text evidence="2">The sequence shown here is derived from an EMBL/GenBank/DDBJ whole genome shotgun (WGS) entry which is preliminary data.</text>
</comment>
<protein>
    <recommendedName>
        <fullName evidence="1">MULE transposase domain-containing protein</fullName>
    </recommendedName>
</protein>
<dbReference type="Pfam" id="PF10551">
    <property type="entry name" value="MULE"/>
    <property type="match status" value="1"/>
</dbReference>
<dbReference type="Proteomes" id="UP001280121">
    <property type="component" value="Unassembled WGS sequence"/>
</dbReference>
<organism evidence="2 3">
    <name type="scientific">Dipteronia dyeriana</name>
    <dbReference type="NCBI Taxonomy" id="168575"/>
    <lineage>
        <taxon>Eukaryota</taxon>
        <taxon>Viridiplantae</taxon>
        <taxon>Streptophyta</taxon>
        <taxon>Embryophyta</taxon>
        <taxon>Tracheophyta</taxon>
        <taxon>Spermatophyta</taxon>
        <taxon>Magnoliopsida</taxon>
        <taxon>eudicotyledons</taxon>
        <taxon>Gunneridae</taxon>
        <taxon>Pentapetalae</taxon>
        <taxon>rosids</taxon>
        <taxon>malvids</taxon>
        <taxon>Sapindales</taxon>
        <taxon>Sapindaceae</taxon>
        <taxon>Hippocastanoideae</taxon>
        <taxon>Acereae</taxon>
        <taxon>Dipteronia</taxon>
    </lineage>
</organism>
<evidence type="ECO:0000259" key="1">
    <source>
        <dbReference type="Pfam" id="PF10551"/>
    </source>
</evidence>
<accession>A0AAD9WSR7</accession>
<feature type="domain" description="MULE transposase" evidence="1">
    <location>
        <begin position="160"/>
        <end position="209"/>
    </location>
</feature>
<evidence type="ECO:0000313" key="2">
    <source>
        <dbReference type="EMBL" id="KAK2641791.1"/>
    </source>
</evidence>